<sequence length="110" mass="12711">MVSMGERIYLEHKEISTSRRNRTEVHAFEFETFDLRPNDNNASSSIFKRIWISLPRSIYIVLFKLRVNMLLPFSLIAILVHHLSEKQGWVYILSSVGLVPLPELLGVGVE</sequence>
<keyword evidence="3" id="KW-1185">Reference proteome</keyword>
<dbReference type="InParanoid" id="A0A7N2R5T0"/>
<dbReference type="EnsemblPlants" id="QL05p084056:mrna">
    <property type="protein sequence ID" value="QL05p084056:mrna"/>
    <property type="gene ID" value="QL05p084056"/>
</dbReference>
<feature type="transmembrane region" description="Helical" evidence="1">
    <location>
        <begin position="58"/>
        <end position="83"/>
    </location>
</feature>
<reference evidence="2" key="2">
    <citation type="submission" date="2021-01" db="UniProtKB">
        <authorList>
            <consortium name="EnsemblPlants"/>
        </authorList>
    </citation>
    <scope>IDENTIFICATION</scope>
</reference>
<dbReference type="EMBL" id="LRBV02000005">
    <property type="status" value="NOT_ANNOTATED_CDS"/>
    <property type="molecule type" value="Genomic_DNA"/>
</dbReference>
<accession>A0A7N2R5T0</accession>
<evidence type="ECO:0000313" key="3">
    <source>
        <dbReference type="Proteomes" id="UP000594261"/>
    </source>
</evidence>
<dbReference type="AlphaFoldDB" id="A0A7N2R5T0"/>
<name>A0A7N2R5T0_QUELO</name>
<dbReference type="OMA" id="FKRIWIS"/>
<proteinExistence type="predicted"/>
<protein>
    <submittedName>
        <fullName evidence="2">Uncharacterized protein</fullName>
    </submittedName>
</protein>
<evidence type="ECO:0000313" key="2">
    <source>
        <dbReference type="EnsemblPlants" id="QL05p084056:mrna"/>
    </source>
</evidence>
<keyword evidence="1" id="KW-0812">Transmembrane</keyword>
<reference evidence="2 3" key="1">
    <citation type="journal article" date="2016" name="G3 (Bethesda)">
        <title>First Draft Assembly and Annotation of the Genome of a California Endemic Oak Quercus lobata Nee (Fagaceae).</title>
        <authorList>
            <person name="Sork V.L."/>
            <person name="Fitz-Gibbon S.T."/>
            <person name="Puiu D."/>
            <person name="Crepeau M."/>
            <person name="Gugger P.F."/>
            <person name="Sherman R."/>
            <person name="Stevens K."/>
            <person name="Langley C.H."/>
            <person name="Pellegrini M."/>
            <person name="Salzberg S.L."/>
        </authorList>
    </citation>
    <scope>NUCLEOTIDE SEQUENCE [LARGE SCALE GENOMIC DNA]</scope>
    <source>
        <strain evidence="2 3">cv. SW786</strain>
    </source>
</reference>
<keyword evidence="1" id="KW-0472">Membrane</keyword>
<organism evidence="2 3">
    <name type="scientific">Quercus lobata</name>
    <name type="common">Valley oak</name>
    <dbReference type="NCBI Taxonomy" id="97700"/>
    <lineage>
        <taxon>Eukaryota</taxon>
        <taxon>Viridiplantae</taxon>
        <taxon>Streptophyta</taxon>
        <taxon>Embryophyta</taxon>
        <taxon>Tracheophyta</taxon>
        <taxon>Spermatophyta</taxon>
        <taxon>Magnoliopsida</taxon>
        <taxon>eudicotyledons</taxon>
        <taxon>Gunneridae</taxon>
        <taxon>Pentapetalae</taxon>
        <taxon>rosids</taxon>
        <taxon>fabids</taxon>
        <taxon>Fagales</taxon>
        <taxon>Fagaceae</taxon>
        <taxon>Quercus</taxon>
    </lineage>
</organism>
<evidence type="ECO:0000256" key="1">
    <source>
        <dbReference type="SAM" id="Phobius"/>
    </source>
</evidence>
<dbReference type="Gramene" id="QL05p084056:mrna">
    <property type="protein sequence ID" value="QL05p084056:mrna"/>
    <property type="gene ID" value="QL05p084056"/>
</dbReference>
<feature type="transmembrane region" description="Helical" evidence="1">
    <location>
        <begin position="89"/>
        <end position="109"/>
    </location>
</feature>
<dbReference type="Proteomes" id="UP000594261">
    <property type="component" value="Chromosome 5"/>
</dbReference>
<keyword evidence="1" id="KW-1133">Transmembrane helix</keyword>